<dbReference type="Proteomes" id="UP000002727">
    <property type="component" value="Chromosome"/>
</dbReference>
<sequence>MVSKYGNEVRRTIGYGIARGEHYEGDVALIARPPEGTAKR</sequence>
<organism evidence="1 2">
    <name type="scientific">Thermococcus onnurineus (strain NA1)</name>
    <dbReference type="NCBI Taxonomy" id="523850"/>
    <lineage>
        <taxon>Archaea</taxon>
        <taxon>Methanobacteriati</taxon>
        <taxon>Methanobacteriota</taxon>
        <taxon>Thermococci</taxon>
        <taxon>Thermococcales</taxon>
        <taxon>Thermococcaceae</taxon>
        <taxon>Thermococcus</taxon>
    </lineage>
</organism>
<dbReference type="eggNOG" id="arCOG08274">
    <property type="taxonomic scope" value="Archaea"/>
</dbReference>
<dbReference type="KEGG" id="ton:TON_1116"/>
<protein>
    <submittedName>
        <fullName evidence="1">Uncharacterized protein</fullName>
    </submittedName>
</protein>
<dbReference type="PATRIC" id="fig|523850.10.peg.1124"/>
<reference evidence="1 2" key="1">
    <citation type="journal article" date="2008" name="J. Bacteriol.">
        <title>The complete genome sequence of Thermococcus onnurineus NA1 reveals a mixed heterotrophic and carboxydotrophic metabolism.</title>
        <authorList>
            <person name="Lee H.S."/>
            <person name="Kang S.G."/>
            <person name="Bae S.S."/>
            <person name="Lim J.K."/>
            <person name="Cho Y."/>
            <person name="Kim Y.J."/>
            <person name="Jeon J.H."/>
            <person name="Cha S.S."/>
            <person name="Kwon K.K."/>
            <person name="Kim H.T."/>
            <person name="Park C.J."/>
            <person name="Lee H.W."/>
            <person name="Kim S.I."/>
            <person name="Chun J."/>
            <person name="Colwell R.R."/>
            <person name="Kim S.J."/>
            <person name="Lee J.H."/>
        </authorList>
    </citation>
    <scope>NUCLEOTIDE SEQUENCE [LARGE SCALE GENOMIC DNA]</scope>
    <source>
        <strain evidence="1 2">NA1</strain>
    </source>
</reference>
<dbReference type="HOGENOM" id="CLU_3283064_0_0_2"/>
<dbReference type="AlphaFoldDB" id="B6YWZ1"/>
<evidence type="ECO:0000313" key="1">
    <source>
        <dbReference type="EMBL" id="ACJ16604.1"/>
    </source>
</evidence>
<keyword evidence="2" id="KW-1185">Reference proteome</keyword>
<dbReference type="EMBL" id="CP000855">
    <property type="protein sequence ID" value="ACJ16604.1"/>
    <property type="molecule type" value="Genomic_DNA"/>
</dbReference>
<name>B6YWZ1_THEON</name>
<dbReference type="STRING" id="523850.TON_1116"/>
<accession>B6YWZ1</accession>
<gene>
    <name evidence="1" type="ordered locus">TON_1116</name>
</gene>
<evidence type="ECO:0000313" key="2">
    <source>
        <dbReference type="Proteomes" id="UP000002727"/>
    </source>
</evidence>
<proteinExistence type="predicted"/>